<dbReference type="InterPro" id="IPR017941">
    <property type="entry name" value="Rieske_2Fe-2S"/>
</dbReference>
<dbReference type="Proteomes" id="UP000815325">
    <property type="component" value="Unassembled WGS sequence"/>
</dbReference>
<keyword evidence="4" id="KW-0934">Plastid</keyword>
<dbReference type="Gene3D" id="3.90.380.10">
    <property type="entry name" value="Naphthalene 1,2-dioxygenase Alpha Subunit, Chain A, domain 1"/>
    <property type="match status" value="1"/>
</dbReference>
<evidence type="ECO:0000256" key="12">
    <source>
        <dbReference type="ARBA" id="ARBA00023014"/>
    </source>
</evidence>
<evidence type="ECO:0000256" key="14">
    <source>
        <dbReference type="SAM" id="Phobius"/>
    </source>
</evidence>
<evidence type="ECO:0000256" key="2">
    <source>
        <dbReference type="ARBA" id="ARBA00004370"/>
    </source>
</evidence>
<dbReference type="SUPFAM" id="SSF50022">
    <property type="entry name" value="ISP domain"/>
    <property type="match status" value="1"/>
</dbReference>
<dbReference type="Pfam" id="PF00355">
    <property type="entry name" value="Rieske"/>
    <property type="match status" value="1"/>
</dbReference>
<feature type="transmembrane region" description="Helical" evidence="14">
    <location>
        <begin position="503"/>
        <end position="521"/>
    </location>
</feature>
<dbReference type="PANTHER" id="PTHR21266">
    <property type="entry name" value="IRON-SULFUR DOMAIN CONTAINING PROTEIN"/>
    <property type="match status" value="1"/>
</dbReference>
<keyword evidence="17" id="KW-1185">Reference proteome</keyword>
<evidence type="ECO:0000256" key="6">
    <source>
        <dbReference type="ARBA" id="ARBA00022714"/>
    </source>
</evidence>
<reference evidence="16" key="1">
    <citation type="submission" date="2017-08" db="EMBL/GenBank/DDBJ databases">
        <authorList>
            <person name="Polle J.E."/>
            <person name="Barry K."/>
            <person name="Cushman J."/>
            <person name="Schmutz J."/>
            <person name="Tran D."/>
            <person name="Hathwaick L.T."/>
            <person name="Yim W.C."/>
            <person name="Jenkins J."/>
            <person name="Mckie-Krisberg Z.M."/>
            <person name="Prochnik S."/>
            <person name="Lindquist E."/>
            <person name="Dockter R.B."/>
            <person name="Adam C."/>
            <person name="Molina H."/>
            <person name="Bunkerborg J."/>
            <person name="Jin E."/>
            <person name="Buchheim M."/>
            <person name="Magnuson J."/>
        </authorList>
    </citation>
    <scope>NUCLEOTIDE SEQUENCE</scope>
    <source>
        <strain evidence="16">CCAP 19/18</strain>
    </source>
</reference>
<evidence type="ECO:0000256" key="4">
    <source>
        <dbReference type="ARBA" id="ARBA00022640"/>
    </source>
</evidence>
<dbReference type="Gene3D" id="2.102.10.10">
    <property type="entry name" value="Rieske [2Fe-2S] iron-sulphur domain"/>
    <property type="match status" value="1"/>
</dbReference>
<evidence type="ECO:0000256" key="11">
    <source>
        <dbReference type="ARBA" id="ARBA00023004"/>
    </source>
</evidence>
<keyword evidence="5 14" id="KW-0812">Transmembrane</keyword>
<keyword evidence="6" id="KW-0001">2Fe-2S</keyword>
<evidence type="ECO:0000259" key="15">
    <source>
        <dbReference type="PROSITE" id="PS51296"/>
    </source>
</evidence>
<evidence type="ECO:0000256" key="8">
    <source>
        <dbReference type="ARBA" id="ARBA00022946"/>
    </source>
</evidence>
<evidence type="ECO:0000256" key="9">
    <source>
        <dbReference type="ARBA" id="ARBA00022989"/>
    </source>
</evidence>
<feature type="transmembrane region" description="Helical" evidence="14">
    <location>
        <begin position="452"/>
        <end position="472"/>
    </location>
</feature>
<evidence type="ECO:0000256" key="10">
    <source>
        <dbReference type="ARBA" id="ARBA00023002"/>
    </source>
</evidence>
<evidence type="ECO:0000256" key="13">
    <source>
        <dbReference type="ARBA" id="ARBA00023136"/>
    </source>
</evidence>
<evidence type="ECO:0000256" key="7">
    <source>
        <dbReference type="ARBA" id="ARBA00022723"/>
    </source>
</evidence>
<dbReference type="InterPro" id="IPR050584">
    <property type="entry name" value="Cholesterol_7-desaturase"/>
</dbReference>
<dbReference type="PANTHER" id="PTHR21266:SF32">
    <property type="entry name" value="CHOLESTEROL 7-DESATURASE NVD"/>
    <property type="match status" value="1"/>
</dbReference>
<evidence type="ECO:0000313" key="17">
    <source>
        <dbReference type="Proteomes" id="UP000815325"/>
    </source>
</evidence>
<keyword evidence="7" id="KW-0479">Metal-binding</keyword>
<proteinExistence type="predicted"/>
<evidence type="ECO:0000256" key="1">
    <source>
        <dbReference type="ARBA" id="ARBA00004229"/>
    </source>
</evidence>
<keyword evidence="8" id="KW-0809">Transit peptide</keyword>
<organism evidence="16 17">
    <name type="scientific">Dunaliella salina</name>
    <name type="common">Green alga</name>
    <name type="synonym">Protococcus salinus</name>
    <dbReference type="NCBI Taxonomy" id="3046"/>
    <lineage>
        <taxon>Eukaryota</taxon>
        <taxon>Viridiplantae</taxon>
        <taxon>Chlorophyta</taxon>
        <taxon>core chlorophytes</taxon>
        <taxon>Chlorophyceae</taxon>
        <taxon>CS clade</taxon>
        <taxon>Chlamydomonadales</taxon>
        <taxon>Dunaliellaceae</taxon>
        <taxon>Dunaliella</taxon>
    </lineage>
</organism>
<dbReference type="EMBL" id="MU069516">
    <property type="protein sequence ID" value="KAF5840369.1"/>
    <property type="molecule type" value="Genomic_DNA"/>
</dbReference>
<evidence type="ECO:0000313" key="16">
    <source>
        <dbReference type="EMBL" id="KAF5840369.1"/>
    </source>
</evidence>
<dbReference type="InterPro" id="IPR036922">
    <property type="entry name" value="Rieske_2Fe-2S_sf"/>
</dbReference>
<accession>A0ABQ7H0I8</accession>
<keyword evidence="10" id="KW-0560">Oxidoreductase</keyword>
<keyword evidence="12" id="KW-0411">Iron-sulfur</keyword>
<evidence type="ECO:0000256" key="5">
    <source>
        <dbReference type="ARBA" id="ARBA00022692"/>
    </source>
</evidence>
<name>A0ABQ7H0I8_DUNSA</name>
<keyword evidence="11" id="KW-0408">Iron</keyword>
<comment type="caution">
    <text evidence="16">The sequence shown here is derived from an EMBL/GenBank/DDBJ whole genome shotgun (WGS) entry which is preliminary data.</text>
</comment>
<keyword evidence="9 14" id="KW-1133">Transmembrane helix</keyword>
<protein>
    <recommendedName>
        <fullName evidence="15">Rieske domain-containing protein</fullName>
    </recommendedName>
</protein>
<gene>
    <name evidence="16" type="ORF">DUNSADRAFT_17067</name>
</gene>
<keyword evidence="3" id="KW-0150">Chloroplast</keyword>
<comment type="subcellular location">
    <subcellularLocation>
        <location evidence="2">Membrane</location>
    </subcellularLocation>
    <subcellularLocation>
        <location evidence="1">Plastid</location>
        <location evidence="1">Chloroplast</location>
    </subcellularLocation>
</comment>
<dbReference type="SUPFAM" id="SSF55961">
    <property type="entry name" value="Bet v1-like"/>
    <property type="match status" value="1"/>
</dbReference>
<feature type="domain" description="Rieske" evidence="15">
    <location>
        <begin position="116"/>
        <end position="196"/>
    </location>
</feature>
<sequence>MHRCARKYADRRPYELLLQFSSPNAQCLSQRGGALKLWSSRTCGSVVVIPRRHLWNSSKFKQVGKPSVQTCFVAAPERPAEEDKPVEVAQGVDNFVSLTDEQYDVKKEPLAWTKQWYPVGVLNDMDTSKPHLVRLVGGKFVLWCDSRGEWHFQQDRCPHRLAPMSEGKINEDDTLQCSYHGWRFRGDGTCALIPQASVRLQAPGPISAPAGLSAPAGTWPDQCALVPWSHHGVIGNRNKAGTLELKVVEPPSPKGLKVEYFTYMIEGKPNSKDGDKGEPARTQVQFRAPHTLVYDTFRADGSRSKLLSYGIPTKPGECQVFAQIWDTRSSWINKLPLTALTWWLHQVFMKAADGDIMLLKDQEATLPDVPKGWREFHLPTRADVGVRLWREWLERFTNGISCGPYQLASASDHETAALESRTLTKEQLLDRYNGHVEKCPKCLSALKACQKYTWVAGVAAAVFAQLSLLSALNLVGPGAAASAGAAAATLSLGPLSLPLHTVWATVFAGAAAACVKLALTLQSIARSFKMEDYVHAHIH</sequence>
<keyword evidence="13 14" id="KW-0472">Membrane</keyword>
<dbReference type="InterPro" id="IPR013626">
    <property type="entry name" value="PaO"/>
</dbReference>
<dbReference type="PROSITE" id="PS51296">
    <property type="entry name" value="RIESKE"/>
    <property type="match status" value="1"/>
</dbReference>
<evidence type="ECO:0000256" key="3">
    <source>
        <dbReference type="ARBA" id="ARBA00022528"/>
    </source>
</evidence>
<dbReference type="Pfam" id="PF08417">
    <property type="entry name" value="PaO"/>
    <property type="match status" value="1"/>
</dbReference>